<dbReference type="FunFam" id="1.10.510.10:FF:000453">
    <property type="entry name" value="LRR receptor-like serine/threonine-protein kinase HSL2"/>
    <property type="match status" value="1"/>
</dbReference>
<dbReference type="InterPro" id="IPR008271">
    <property type="entry name" value="Ser/Thr_kinase_AS"/>
</dbReference>
<dbReference type="InterPro" id="IPR001611">
    <property type="entry name" value="Leu-rich_rpt"/>
</dbReference>
<dbReference type="InterPro" id="IPR003591">
    <property type="entry name" value="Leu-rich_rpt_typical-subtyp"/>
</dbReference>
<evidence type="ECO:0000256" key="18">
    <source>
        <dbReference type="SAM" id="SignalP"/>
    </source>
</evidence>
<dbReference type="FunFam" id="3.80.10.10:FF:000129">
    <property type="entry name" value="Leucine-rich repeat receptor-like kinase"/>
    <property type="match status" value="1"/>
</dbReference>
<dbReference type="Proteomes" id="UP000813462">
    <property type="component" value="Unassembled WGS sequence"/>
</dbReference>
<dbReference type="InterPro" id="IPR000719">
    <property type="entry name" value="Prot_kinase_dom"/>
</dbReference>
<feature type="compositionally biased region" description="Polar residues" evidence="16">
    <location>
        <begin position="991"/>
        <end position="1017"/>
    </location>
</feature>
<evidence type="ECO:0000313" key="20">
    <source>
        <dbReference type="EMBL" id="KAH7515121.1"/>
    </source>
</evidence>
<evidence type="ECO:0000256" key="15">
    <source>
        <dbReference type="ARBA" id="ARBA00023180"/>
    </source>
</evidence>
<dbReference type="GO" id="GO:0004674">
    <property type="term" value="F:protein serine/threonine kinase activity"/>
    <property type="evidence" value="ECO:0007669"/>
    <property type="project" value="UniProtKB-KW"/>
</dbReference>
<evidence type="ECO:0000259" key="19">
    <source>
        <dbReference type="PROSITE" id="PS50011"/>
    </source>
</evidence>
<evidence type="ECO:0000313" key="21">
    <source>
        <dbReference type="Proteomes" id="UP000813462"/>
    </source>
</evidence>
<evidence type="ECO:0000256" key="1">
    <source>
        <dbReference type="ARBA" id="ARBA00004167"/>
    </source>
</evidence>
<dbReference type="Gene3D" id="3.30.200.20">
    <property type="entry name" value="Phosphorylase Kinase, domain 1"/>
    <property type="match status" value="1"/>
</dbReference>
<evidence type="ECO:0000256" key="7">
    <source>
        <dbReference type="ARBA" id="ARBA00022692"/>
    </source>
</evidence>
<accession>A0A978UJZ0</accession>
<dbReference type="GO" id="GO:0005524">
    <property type="term" value="F:ATP binding"/>
    <property type="evidence" value="ECO:0007669"/>
    <property type="project" value="UniProtKB-KW"/>
</dbReference>
<evidence type="ECO:0000256" key="2">
    <source>
        <dbReference type="ARBA" id="ARBA00008684"/>
    </source>
</evidence>
<organism evidence="20 21">
    <name type="scientific">Ziziphus jujuba var. spinosa</name>
    <dbReference type="NCBI Taxonomy" id="714518"/>
    <lineage>
        <taxon>Eukaryota</taxon>
        <taxon>Viridiplantae</taxon>
        <taxon>Streptophyta</taxon>
        <taxon>Embryophyta</taxon>
        <taxon>Tracheophyta</taxon>
        <taxon>Spermatophyta</taxon>
        <taxon>Magnoliopsida</taxon>
        <taxon>eudicotyledons</taxon>
        <taxon>Gunneridae</taxon>
        <taxon>Pentapetalae</taxon>
        <taxon>rosids</taxon>
        <taxon>fabids</taxon>
        <taxon>Rosales</taxon>
        <taxon>Rhamnaceae</taxon>
        <taxon>Paliureae</taxon>
        <taxon>Ziziphus</taxon>
    </lineage>
</organism>
<dbReference type="InterPro" id="IPR032675">
    <property type="entry name" value="LRR_dom_sf"/>
</dbReference>
<dbReference type="EC" id="2.7.11.1" evidence="3"/>
<dbReference type="AlphaFoldDB" id="A0A978UJZ0"/>
<evidence type="ECO:0000256" key="9">
    <source>
        <dbReference type="ARBA" id="ARBA00022737"/>
    </source>
</evidence>
<protein>
    <recommendedName>
        <fullName evidence="3">non-specific serine/threonine protein kinase</fullName>
        <ecNumber evidence="3">2.7.11.1</ecNumber>
    </recommendedName>
</protein>
<evidence type="ECO:0000256" key="11">
    <source>
        <dbReference type="ARBA" id="ARBA00022777"/>
    </source>
</evidence>
<dbReference type="FunFam" id="3.80.10.10:FF:000041">
    <property type="entry name" value="LRR receptor-like serine/threonine-protein kinase ERECTA"/>
    <property type="match status" value="1"/>
</dbReference>
<evidence type="ECO:0000256" key="17">
    <source>
        <dbReference type="SAM" id="Phobius"/>
    </source>
</evidence>
<name>A0A978UJZ0_ZIZJJ</name>
<dbReference type="Gene3D" id="3.80.10.10">
    <property type="entry name" value="Ribonuclease Inhibitor"/>
    <property type="match status" value="4"/>
</dbReference>
<evidence type="ECO:0000256" key="14">
    <source>
        <dbReference type="ARBA" id="ARBA00023136"/>
    </source>
</evidence>
<keyword evidence="13 17" id="KW-1133">Transmembrane helix</keyword>
<evidence type="ECO:0000256" key="8">
    <source>
        <dbReference type="ARBA" id="ARBA00022729"/>
    </source>
</evidence>
<dbReference type="SUPFAM" id="SSF52058">
    <property type="entry name" value="L domain-like"/>
    <property type="match status" value="1"/>
</dbReference>
<comment type="caution">
    <text evidence="20">The sequence shown here is derived from an EMBL/GenBank/DDBJ whole genome shotgun (WGS) entry which is preliminary data.</text>
</comment>
<dbReference type="InterPro" id="IPR011009">
    <property type="entry name" value="Kinase-like_dom_sf"/>
</dbReference>
<keyword evidence="11" id="KW-0418">Kinase</keyword>
<evidence type="ECO:0000256" key="3">
    <source>
        <dbReference type="ARBA" id="ARBA00012513"/>
    </source>
</evidence>
<keyword evidence="6" id="KW-0808">Transferase</keyword>
<keyword evidence="4" id="KW-0723">Serine/threonine-protein kinase</keyword>
<keyword evidence="5" id="KW-0433">Leucine-rich repeat</keyword>
<dbReference type="PANTHER" id="PTHR45974:SF23">
    <property type="entry name" value="PROTEIN KINASE DOMAIN-CONTAINING PROTEIN"/>
    <property type="match status" value="1"/>
</dbReference>
<dbReference type="SMART" id="SM00369">
    <property type="entry name" value="LRR_TYP"/>
    <property type="match status" value="3"/>
</dbReference>
<dbReference type="EMBL" id="JAEACU010000011">
    <property type="protein sequence ID" value="KAH7515121.1"/>
    <property type="molecule type" value="Genomic_DNA"/>
</dbReference>
<keyword evidence="15" id="KW-0325">Glycoprotein</keyword>
<feature type="domain" description="Protein kinase" evidence="19">
    <location>
        <begin position="661"/>
        <end position="983"/>
    </location>
</feature>
<dbReference type="Pfam" id="PF00560">
    <property type="entry name" value="LRR_1"/>
    <property type="match status" value="2"/>
</dbReference>
<dbReference type="Pfam" id="PF07714">
    <property type="entry name" value="PK_Tyr_Ser-Thr"/>
    <property type="match status" value="1"/>
</dbReference>
<proteinExistence type="inferred from homology"/>
<reference evidence="20" key="1">
    <citation type="journal article" date="2021" name="Front. Plant Sci.">
        <title>Chromosome-Scale Genome Assembly for Chinese Sour Jujube and Insights Into Its Genome Evolution and Domestication Signature.</title>
        <authorList>
            <person name="Shen L.-Y."/>
            <person name="Luo H."/>
            <person name="Wang X.-L."/>
            <person name="Wang X.-M."/>
            <person name="Qiu X.-J."/>
            <person name="Liu H."/>
            <person name="Zhou S.-S."/>
            <person name="Jia K.-H."/>
            <person name="Nie S."/>
            <person name="Bao Y.-T."/>
            <person name="Zhang R.-G."/>
            <person name="Yun Q.-Z."/>
            <person name="Chai Y.-H."/>
            <person name="Lu J.-Y."/>
            <person name="Li Y."/>
            <person name="Zhao S.-W."/>
            <person name="Mao J.-F."/>
            <person name="Jia S.-G."/>
            <person name="Mao Y.-M."/>
        </authorList>
    </citation>
    <scope>NUCLEOTIDE SEQUENCE</scope>
    <source>
        <strain evidence="20">AT0</strain>
        <tissue evidence="20">Leaf</tissue>
    </source>
</reference>
<comment type="similarity">
    <text evidence="2">Belongs to the protein kinase superfamily. Ser/Thr protein kinase family.</text>
</comment>
<evidence type="ECO:0000256" key="10">
    <source>
        <dbReference type="ARBA" id="ARBA00022741"/>
    </source>
</evidence>
<dbReference type="PANTHER" id="PTHR45974">
    <property type="entry name" value="RECEPTOR-LIKE PROTEIN 55"/>
    <property type="match status" value="1"/>
</dbReference>
<dbReference type="Gene3D" id="1.10.510.10">
    <property type="entry name" value="Transferase(Phosphotransferase) domain 1"/>
    <property type="match status" value="1"/>
</dbReference>
<keyword evidence="14 17" id="KW-0472">Membrane</keyword>
<keyword evidence="12" id="KW-0067">ATP-binding</keyword>
<dbReference type="PROSITE" id="PS50011">
    <property type="entry name" value="PROTEIN_KINASE_DOM"/>
    <property type="match status" value="1"/>
</dbReference>
<evidence type="ECO:0000256" key="6">
    <source>
        <dbReference type="ARBA" id="ARBA00022679"/>
    </source>
</evidence>
<dbReference type="SUPFAM" id="SSF56112">
    <property type="entry name" value="Protein kinase-like (PK-like)"/>
    <property type="match status" value="1"/>
</dbReference>
<feature type="transmembrane region" description="Helical" evidence="17">
    <location>
        <begin position="672"/>
        <end position="694"/>
    </location>
</feature>
<dbReference type="Pfam" id="PF08263">
    <property type="entry name" value="LRRNT_2"/>
    <property type="match status" value="1"/>
</dbReference>
<keyword evidence="9" id="KW-0677">Repeat</keyword>
<dbReference type="GO" id="GO:0016020">
    <property type="term" value="C:membrane"/>
    <property type="evidence" value="ECO:0007669"/>
    <property type="project" value="UniProtKB-SubCell"/>
</dbReference>
<dbReference type="SMART" id="SM00220">
    <property type="entry name" value="S_TKc"/>
    <property type="match status" value="1"/>
</dbReference>
<keyword evidence="8 18" id="KW-0732">Signal</keyword>
<comment type="subcellular location">
    <subcellularLocation>
        <location evidence="1">Membrane</location>
        <topology evidence="1">Single-pass membrane protein</topology>
    </subcellularLocation>
</comment>
<feature type="signal peptide" evidence="18">
    <location>
        <begin position="1"/>
        <end position="28"/>
    </location>
</feature>
<evidence type="ECO:0000256" key="16">
    <source>
        <dbReference type="SAM" id="MobiDB-lite"/>
    </source>
</evidence>
<evidence type="ECO:0000256" key="13">
    <source>
        <dbReference type="ARBA" id="ARBA00022989"/>
    </source>
</evidence>
<sequence length="1050" mass="116882">MERRRSCLHGAMLGLMLLLLCFSIHVSGDHPTHPHEVDALKAVRRELKDPKNNLWNWEKTDPCEPGKQWNGVICTKNQGDGGYFHIQELRLLNMNLSGTLSPQLGQFPNMTILNNISGSIPKEIGNMTSLQFLLLTGNQISGPLPDELGYLPNIIVFQVDENNISGPFPKSFANLRNCVHFHMNNNSISGQIPAELSTLPKMEHFLLDNNKLSGHLPPELSQMPNLTTLYVICTVSCRSIHLTTLSLYYSQLDNNNFEGTEIPASYGNMSKLFKLSLRNCNLQGNVPDFSPIPDLLYLDLSSNKLNGCIPTNKLSDSITTMEVILVTDEFCSDLSHNLLIGSIPSSFSGLPHLQRLSLENNYLTGDVPADIWKGIKFAAASKLRLNFEHNCLGSISDSLNPSPNVTILLQYNPVCLKKNELDISQFCGTEDGNLVDPPGNSTSYSVDCPTQPCLVDGFYEYVPDPPLSCYCDVPLGVWIRLRSPSFSHFQPYIDQFKKYITSNLEVEPPYQLDIGKYLWQRGPRLYLFLKFSPKKGNATSLFITDGIQRICDRFATFEIPGDKLFGSYDLLEVCQLGEYCESRKNCSKDERTVSGMFHTFVSHLLPFIYFSSILPNSRLPHFFVLPGPVSRMFHTFFVRKRCILIMHIQNNGFPALEVIIMPPGSGMSKGQIAGIVLGSISCVATLLLAIALFYNKTHPSFQQKASKNKSSKSVHLFHQLWLVGEKEFLTEIEVLSRLHHRNLVSLVGYCDEEGEQMLVYEFLPNGSLHSLLSGNSVFINYKLTTAHCMFIICDPTARFRSSLTFAMRLRIALDSAKGILYLHTEADPPIIHRDIKASNILLDSKFTAKVSDFGMSKVAPVPDGKEVGTETICTAVKGTPGYYDPAYFLTNMLTEKSDVYSLGIVFLELLTGMPPISHGKNIVREVTAACQSGKMFSIVDRNMGPYTPECLKKFMDLAIKCTKDETAARPSMSEVVRELENIISMAPGAESSESIDNNPLISQNEKDGSSSAGTSGTEMGKLYSEKNKYVFSDYSGSNLDSGAIPTIKPR</sequence>
<evidence type="ECO:0000256" key="5">
    <source>
        <dbReference type="ARBA" id="ARBA00022614"/>
    </source>
</evidence>
<keyword evidence="10" id="KW-0547">Nucleotide-binding</keyword>
<evidence type="ECO:0000256" key="12">
    <source>
        <dbReference type="ARBA" id="ARBA00022840"/>
    </source>
</evidence>
<dbReference type="InterPro" id="IPR013210">
    <property type="entry name" value="LRR_N_plant-typ"/>
</dbReference>
<keyword evidence="7 17" id="KW-0812">Transmembrane</keyword>
<feature type="region of interest" description="Disordered" evidence="16">
    <location>
        <begin position="987"/>
        <end position="1019"/>
    </location>
</feature>
<feature type="chain" id="PRO_5037064364" description="non-specific serine/threonine protein kinase" evidence="18">
    <location>
        <begin position="29"/>
        <end position="1050"/>
    </location>
</feature>
<evidence type="ECO:0000256" key="4">
    <source>
        <dbReference type="ARBA" id="ARBA00022527"/>
    </source>
</evidence>
<dbReference type="PROSITE" id="PS00108">
    <property type="entry name" value="PROTEIN_KINASE_ST"/>
    <property type="match status" value="1"/>
</dbReference>
<gene>
    <name evidence="20" type="ORF">FEM48_Zijuj11G0162400</name>
</gene>
<dbReference type="InterPro" id="IPR001245">
    <property type="entry name" value="Ser-Thr/Tyr_kinase_cat_dom"/>
</dbReference>